<dbReference type="GO" id="GO:0000281">
    <property type="term" value="P:mitotic cytokinesis"/>
    <property type="evidence" value="ECO:0007669"/>
    <property type="project" value="TreeGrafter"/>
</dbReference>
<protein>
    <submittedName>
        <fullName evidence="2">Rhotekin-like isoform X2</fullName>
    </submittedName>
</protein>
<dbReference type="STRING" id="10195.A0A3M7PTD5"/>
<evidence type="ECO:0000259" key="1">
    <source>
        <dbReference type="Pfam" id="PF08174"/>
    </source>
</evidence>
<dbReference type="PANTHER" id="PTHR21538:SF24">
    <property type="entry name" value="PH DOMAIN-CONTAINING PROTEIN"/>
    <property type="match status" value="1"/>
</dbReference>
<dbReference type="GO" id="GO:0005826">
    <property type="term" value="C:actomyosin contractile ring"/>
    <property type="evidence" value="ECO:0007669"/>
    <property type="project" value="TreeGrafter"/>
</dbReference>
<accession>A0A3M7PTD5</accession>
<dbReference type="Pfam" id="PF08174">
    <property type="entry name" value="Anillin"/>
    <property type="match status" value="1"/>
</dbReference>
<evidence type="ECO:0000313" key="2">
    <source>
        <dbReference type="EMBL" id="RNA02320.1"/>
    </source>
</evidence>
<dbReference type="OrthoDB" id="5828050at2759"/>
<dbReference type="GO" id="GO:0000915">
    <property type="term" value="P:actomyosin contractile ring assembly"/>
    <property type="evidence" value="ECO:0007669"/>
    <property type="project" value="TreeGrafter"/>
</dbReference>
<dbReference type="InterPro" id="IPR051364">
    <property type="entry name" value="Cytokinesis/Rho-signaling"/>
</dbReference>
<name>A0A3M7PTD5_BRAPC</name>
<feature type="domain" description="Anillin homology" evidence="1">
    <location>
        <begin position="246"/>
        <end position="405"/>
    </location>
</feature>
<dbReference type="GO" id="GO:0031106">
    <property type="term" value="P:septin ring organization"/>
    <property type="evidence" value="ECO:0007669"/>
    <property type="project" value="TreeGrafter"/>
</dbReference>
<evidence type="ECO:0000313" key="3">
    <source>
        <dbReference type="Proteomes" id="UP000276133"/>
    </source>
</evidence>
<dbReference type="InterPro" id="IPR012966">
    <property type="entry name" value="AHD"/>
</dbReference>
<organism evidence="2 3">
    <name type="scientific">Brachionus plicatilis</name>
    <name type="common">Marine rotifer</name>
    <name type="synonym">Brachionus muelleri</name>
    <dbReference type="NCBI Taxonomy" id="10195"/>
    <lineage>
        <taxon>Eukaryota</taxon>
        <taxon>Metazoa</taxon>
        <taxon>Spiralia</taxon>
        <taxon>Gnathifera</taxon>
        <taxon>Rotifera</taxon>
        <taxon>Eurotatoria</taxon>
        <taxon>Monogononta</taxon>
        <taxon>Pseudotrocha</taxon>
        <taxon>Ploima</taxon>
        <taxon>Brachionidae</taxon>
        <taxon>Brachionus</taxon>
    </lineage>
</organism>
<sequence length="474" mass="52809">MTNSTIGMSKETNIITRINKSSKLMNKNLKSDSVCLPSPRLNKRYRYSVLPSNEELNNKIDLEIRILDGILKLLNAICSNTTLISNSSLSSLSTNFVASSAPISSVSASSLINSLDAASLNDVNKCSSIGAKIAAALTCSKGLNESNLIQTDNPAFDINSPEYNHVVQILTACKCLFVSHRKIAIFLNNLQELEKKSAKNSESINFSYEFELDKKHDLFSALDVSTSTAKNSTLMHDKTFEFDSCKLVLSEIRIPLSWKWADYLKASKNSESVNCKFAAFAVIFLGNMIYDTQLLSNIDASITDICFQESFAFDDVRPNNFEITIELYAYELYNTSNNLMQSARKLAKQFTDFASFKRQSTNQNGTNQNVLSQMPYLFNNALTNSTNTYSYSMNRFKLIAKAVLCKNDISEETETRPLQIISDSNVEGLNNTSFNLDSSGSSQNGMSNIFSSNKLPLFDYFSCRLKTLSTSSFI</sequence>
<dbReference type="AlphaFoldDB" id="A0A3M7PTD5"/>
<keyword evidence="3" id="KW-1185">Reference proteome</keyword>
<dbReference type="Proteomes" id="UP000276133">
    <property type="component" value="Unassembled WGS sequence"/>
</dbReference>
<reference evidence="2 3" key="1">
    <citation type="journal article" date="2018" name="Sci. Rep.">
        <title>Genomic signatures of local adaptation to the degree of environmental predictability in rotifers.</title>
        <authorList>
            <person name="Franch-Gras L."/>
            <person name="Hahn C."/>
            <person name="Garcia-Roger E.M."/>
            <person name="Carmona M.J."/>
            <person name="Serra M."/>
            <person name="Gomez A."/>
        </authorList>
    </citation>
    <scope>NUCLEOTIDE SEQUENCE [LARGE SCALE GENOMIC DNA]</scope>
    <source>
        <strain evidence="2">HYR1</strain>
    </source>
</reference>
<dbReference type="EMBL" id="REGN01008920">
    <property type="protein sequence ID" value="RNA02320.1"/>
    <property type="molecule type" value="Genomic_DNA"/>
</dbReference>
<proteinExistence type="predicted"/>
<comment type="caution">
    <text evidence="2">The sequence shown here is derived from an EMBL/GenBank/DDBJ whole genome shotgun (WGS) entry which is preliminary data.</text>
</comment>
<gene>
    <name evidence="2" type="ORF">BpHYR1_042022</name>
</gene>
<dbReference type="PANTHER" id="PTHR21538">
    <property type="entry name" value="ANILLIN/RHOTEKIN RTKN"/>
    <property type="match status" value="1"/>
</dbReference>